<dbReference type="Proteomes" id="UP000001021">
    <property type="component" value="Chromosome"/>
</dbReference>
<keyword evidence="1" id="KW-0472">Membrane</keyword>
<name>A0A0H3M7Q5_EHRRW</name>
<feature type="transmembrane region" description="Helical" evidence="1">
    <location>
        <begin position="40"/>
        <end position="63"/>
    </location>
</feature>
<evidence type="ECO:0000313" key="2">
    <source>
        <dbReference type="EMBL" id="CAI26668.1"/>
    </source>
</evidence>
<accession>A0A0H3M7Q5</accession>
<organism evidence="2 3">
    <name type="scientific">Ehrlichia ruminantium (strain Welgevonden)</name>
    <dbReference type="NCBI Taxonomy" id="254945"/>
    <lineage>
        <taxon>Bacteria</taxon>
        <taxon>Pseudomonadati</taxon>
        <taxon>Pseudomonadota</taxon>
        <taxon>Alphaproteobacteria</taxon>
        <taxon>Rickettsiales</taxon>
        <taxon>Anaplasmataceae</taxon>
        <taxon>Ehrlichia</taxon>
    </lineage>
</organism>
<keyword evidence="1" id="KW-1133">Transmembrane helix</keyword>
<proteinExistence type="predicted"/>
<protein>
    <recommendedName>
        <fullName evidence="4">DedA family protein</fullName>
    </recommendedName>
</protein>
<dbReference type="EMBL" id="CR925678">
    <property type="protein sequence ID" value="CAI26668.1"/>
    <property type="molecule type" value="Genomic_DNA"/>
</dbReference>
<evidence type="ECO:0008006" key="4">
    <source>
        <dbReference type="Google" id="ProtNLM"/>
    </source>
</evidence>
<evidence type="ECO:0000313" key="3">
    <source>
        <dbReference type="Proteomes" id="UP000001021"/>
    </source>
</evidence>
<feature type="transmembrane region" description="Helical" evidence="1">
    <location>
        <begin position="92"/>
        <end position="112"/>
    </location>
</feature>
<reference evidence="2 3" key="1">
    <citation type="journal article" date="2006" name="J. Bacteriol.">
        <title>Comparative genomic analysis of three strains of Ehrlichia ruminantium reveals an active process of genome size plasticity.</title>
        <authorList>
            <person name="Frutos R."/>
            <person name="Viari A."/>
            <person name="Ferraz C."/>
            <person name="Morgat A."/>
            <person name="Eychenie S."/>
            <person name="Kandassami Y."/>
            <person name="Chantal I."/>
            <person name="Bensaid A."/>
            <person name="Coissac E."/>
            <person name="Vachiery N."/>
            <person name="Demaille J."/>
            <person name="Martinez D."/>
        </authorList>
    </citation>
    <scope>NUCLEOTIDE SEQUENCE [LARGE SCALE GENOMIC DNA]</scope>
    <source>
        <strain evidence="2 3">Welgevonden</strain>
    </source>
</reference>
<dbReference type="KEGG" id="eru:Erum1750"/>
<dbReference type="AlphaFoldDB" id="A0A0H3M7Q5"/>
<evidence type="ECO:0000256" key="1">
    <source>
        <dbReference type="SAM" id="Phobius"/>
    </source>
</evidence>
<feature type="transmembrane region" description="Helical" evidence="1">
    <location>
        <begin position="12"/>
        <end position="34"/>
    </location>
</feature>
<dbReference type="KEGG" id="erw:ERWE_CDS_01740"/>
<feature type="transmembrane region" description="Helical" evidence="1">
    <location>
        <begin position="118"/>
        <end position="140"/>
    </location>
</feature>
<keyword evidence="1" id="KW-0812">Transmembrane</keyword>
<sequence>MYLYMLEIYSLLFVDSFVAALVLPLNKVLIFKIMSYFGGYSYSLMLLVATLGAVVGSIVNWLLGRMIIFARMEYHKTQDDYGKLGRYIRTTLMLLSLGCSWIPVWGAIVNILSGYFKIRVVNLGVLACLSYLGYFVYCLIVL</sequence>
<dbReference type="eggNOG" id="COG1238">
    <property type="taxonomic scope" value="Bacteria"/>
</dbReference>
<keyword evidence="3" id="KW-1185">Reference proteome</keyword>
<gene>
    <name evidence="2" type="ordered locus">ERWE_CDS_01740</name>
</gene>
<dbReference type="HOGENOM" id="CLU_153235_0_0_5"/>